<name>A0A8T2PN47_9TELE</name>
<dbReference type="Pfam" id="PF00561">
    <property type="entry name" value="Abhydrolase_1"/>
    <property type="match status" value="1"/>
</dbReference>
<comment type="catalytic activity">
    <reaction evidence="8">
        <text>1-octadecanoyl-2-(4Z,7Z,10Z,13Z,16Z,19Z-docosahexaenoyl)-sn-glycerol + H2O = 2-(4Z,7Z,10Z,13Z,16Z,19Z-docosahexaenoyl)-glycerol + octadecanoate + H(+)</text>
        <dbReference type="Rhea" id="RHEA:77107"/>
        <dbReference type="ChEBI" id="CHEBI:15377"/>
        <dbReference type="ChEBI" id="CHEBI:15378"/>
        <dbReference type="ChEBI" id="CHEBI:25629"/>
        <dbReference type="ChEBI" id="CHEBI:77129"/>
        <dbReference type="ChEBI" id="CHEBI:186738"/>
    </reaction>
</comment>
<evidence type="ECO:0000313" key="13">
    <source>
        <dbReference type="EMBL" id="KAG9351587.1"/>
    </source>
</evidence>
<evidence type="ECO:0000256" key="11">
    <source>
        <dbReference type="ARBA" id="ARBA00048919"/>
    </source>
</evidence>
<dbReference type="GO" id="GO:0052689">
    <property type="term" value="F:carboxylic ester hydrolase activity"/>
    <property type="evidence" value="ECO:0007669"/>
    <property type="project" value="TreeGrafter"/>
</dbReference>
<evidence type="ECO:0000313" key="14">
    <source>
        <dbReference type="Proteomes" id="UP000824540"/>
    </source>
</evidence>
<comment type="catalytic activity">
    <reaction evidence="10">
        <text>1-octadecanoyl-2-(9Z-octadecenoyl)-sn-glycerol + H2O = 2-(9Z-octadecenoyl)-glycerol + octadecanoate + H(+)</text>
        <dbReference type="Rhea" id="RHEA:77103"/>
        <dbReference type="ChEBI" id="CHEBI:15377"/>
        <dbReference type="ChEBI" id="CHEBI:15378"/>
        <dbReference type="ChEBI" id="CHEBI:25629"/>
        <dbReference type="ChEBI" id="CHEBI:73990"/>
        <dbReference type="ChEBI" id="CHEBI:75468"/>
    </reaction>
</comment>
<sequence length="312" mass="34769">MSLLCRIFFRGLFYGRTPCHSVTGPRGFCCGIPRMDRVRLNSTGSASPVNLTYDVFDGKGTGTPLVFLHGLFGSKSNFHSIAKSLVQRTGRKVLTIDARNHGHSPHSPVLTYEAMTHDLQQLLAQLHIGKCVLIGHSMGGKVAMTTALLQPNLVERLVVVDISPSQTTARTNFHSYIQAMKEVKIASDLPRSTARRLAEDQLRNAIEERSVRQFLLTNLVEQNGHYAWRVNLDAISKHLDDIMSFPEFNTIYEGPTLFLGGSNSAYISSEDFPEIQRLFPAADIQYIPDASHWIHADKPLDFISSIISFLQS</sequence>
<comment type="catalytic activity">
    <reaction evidence="5">
        <text>a 1,2-diacyl-sn-glycerol + H2O = a 2-acylglycerol + a fatty acid + H(+)</text>
        <dbReference type="Rhea" id="RHEA:33275"/>
        <dbReference type="ChEBI" id="CHEBI:15377"/>
        <dbReference type="ChEBI" id="CHEBI:15378"/>
        <dbReference type="ChEBI" id="CHEBI:17389"/>
        <dbReference type="ChEBI" id="CHEBI:17815"/>
        <dbReference type="ChEBI" id="CHEBI:28868"/>
        <dbReference type="EC" id="3.1.1.116"/>
    </reaction>
</comment>
<evidence type="ECO:0000256" key="7">
    <source>
        <dbReference type="ARBA" id="ARBA00044064"/>
    </source>
</evidence>
<evidence type="ECO:0000256" key="1">
    <source>
        <dbReference type="ARBA" id="ARBA00008645"/>
    </source>
</evidence>
<proteinExistence type="inferred from homology"/>
<dbReference type="PRINTS" id="PR00111">
    <property type="entry name" value="ABHYDROLASE"/>
</dbReference>
<comment type="catalytic activity">
    <reaction evidence="9">
        <text>1,2-didecanoylglycerol + H2O = decanoylglycerol + decanoate + H(+)</text>
        <dbReference type="Rhea" id="RHEA:48596"/>
        <dbReference type="ChEBI" id="CHEBI:11152"/>
        <dbReference type="ChEBI" id="CHEBI:15377"/>
        <dbReference type="ChEBI" id="CHEBI:15378"/>
        <dbReference type="ChEBI" id="CHEBI:27689"/>
        <dbReference type="ChEBI" id="CHEBI:90605"/>
    </reaction>
</comment>
<dbReference type="Gene3D" id="3.40.50.1820">
    <property type="entry name" value="alpha/beta hydrolase"/>
    <property type="match status" value="1"/>
</dbReference>
<keyword evidence="2" id="KW-0378">Hydrolase</keyword>
<evidence type="ECO:0000256" key="3">
    <source>
        <dbReference type="ARBA" id="ARBA00026104"/>
    </source>
</evidence>
<dbReference type="InterPro" id="IPR029058">
    <property type="entry name" value="AB_hydrolase_fold"/>
</dbReference>
<evidence type="ECO:0000256" key="10">
    <source>
        <dbReference type="ARBA" id="ARBA00048513"/>
    </source>
</evidence>
<evidence type="ECO:0000256" key="6">
    <source>
        <dbReference type="ARBA" id="ARBA00043742"/>
    </source>
</evidence>
<feature type="domain" description="AB hydrolase-1" evidence="12">
    <location>
        <begin position="64"/>
        <end position="299"/>
    </location>
</feature>
<evidence type="ECO:0000256" key="4">
    <source>
        <dbReference type="ARBA" id="ARBA00042703"/>
    </source>
</evidence>
<evidence type="ECO:0000256" key="5">
    <source>
        <dbReference type="ARBA" id="ARBA00043667"/>
    </source>
</evidence>
<dbReference type="OrthoDB" id="8119704at2759"/>
<dbReference type="PANTHER" id="PTHR46118:SF4">
    <property type="entry name" value="PROTEIN ABHD11"/>
    <property type="match status" value="1"/>
</dbReference>
<dbReference type="EC" id="3.1.1.116" evidence="3"/>
<evidence type="ECO:0000256" key="9">
    <source>
        <dbReference type="ARBA" id="ARBA00048504"/>
    </source>
</evidence>
<dbReference type="FunFam" id="3.40.50.1820:FF:000039">
    <property type="entry name" value="Esterase ybfF"/>
    <property type="match status" value="1"/>
</dbReference>
<dbReference type="Proteomes" id="UP000824540">
    <property type="component" value="Unassembled WGS sequence"/>
</dbReference>
<dbReference type="PANTHER" id="PTHR46118">
    <property type="entry name" value="PROTEIN ABHD11"/>
    <property type="match status" value="1"/>
</dbReference>
<gene>
    <name evidence="13" type="ORF">JZ751_022838</name>
</gene>
<comment type="catalytic activity">
    <reaction evidence="6">
        <text>a 1,3-diacyl-sn-glycerol + H2O = a 1-acyl-sn-glycerol + a fatty acid + H(+)</text>
        <dbReference type="Rhea" id="RHEA:38503"/>
        <dbReference type="ChEBI" id="CHEBI:15377"/>
        <dbReference type="ChEBI" id="CHEBI:15378"/>
        <dbReference type="ChEBI" id="CHEBI:28868"/>
        <dbReference type="ChEBI" id="CHEBI:64683"/>
        <dbReference type="ChEBI" id="CHEBI:77272"/>
    </reaction>
</comment>
<evidence type="ECO:0000256" key="2">
    <source>
        <dbReference type="ARBA" id="ARBA00022801"/>
    </source>
</evidence>
<reference evidence="13" key="1">
    <citation type="thesis" date="2021" institute="BYU ScholarsArchive" country="Provo, UT, USA">
        <title>Applications of and Algorithms for Genome Assembly and Genomic Analyses with an Emphasis on Marine Teleosts.</title>
        <authorList>
            <person name="Pickett B.D."/>
        </authorList>
    </citation>
    <scope>NUCLEOTIDE SEQUENCE</scope>
    <source>
        <strain evidence="13">HI-2016</strain>
    </source>
</reference>
<accession>A0A8T2PN47</accession>
<dbReference type="EMBL" id="JAFBMS010000006">
    <property type="protein sequence ID" value="KAG9351587.1"/>
    <property type="molecule type" value="Genomic_DNA"/>
</dbReference>
<comment type="caution">
    <text evidence="13">The sequence shown here is derived from an EMBL/GenBank/DDBJ whole genome shotgun (WGS) entry which is preliminary data.</text>
</comment>
<evidence type="ECO:0000256" key="8">
    <source>
        <dbReference type="ARBA" id="ARBA00048283"/>
    </source>
</evidence>
<keyword evidence="14" id="KW-1185">Reference proteome</keyword>
<dbReference type="SUPFAM" id="SSF53474">
    <property type="entry name" value="alpha/beta-Hydrolases"/>
    <property type="match status" value="1"/>
</dbReference>
<comment type="catalytic activity">
    <reaction evidence="11">
        <text>1-octadecanoyl-2-(5Z,8Z,11Z,14Z-eicosatetraenoyl)-sn-glycerol + H2O = 2-(5Z,8Z,11Z,14Z-eicosatetraenoyl)-glycerol + octadecanoate + H(+)</text>
        <dbReference type="Rhea" id="RHEA:38507"/>
        <dbReference type="ChEBI" id="CHEBI:15377"/>
        <dbReference type="ChEBI" id="CHEBI:15378"/>
        <dbReference type="ChEBI" id="CHEBI:25629"/>
        <dbReference type="ChEBI" id="CHEBI:52392"/>
        <dbReference type="ChEBI" id="CHEBI:75728"/>
    </reaction>
</comment>
<organism evidence="13 14">
    <name type="scientific">Albula glossodonta</name>
    <name type="common">roundjaw bonefish</name>
    <dbReference type="NCBI Taxonomy" id="121402"/>
    <lineage>
        <taxon>Eukaryota</taxon>
        <taxon>Metazoa</taxon>
        <taxon>Chordata</taxon>
        <taxon>Craniata</taxon>
        <taxon>Vertebrata</taxon>
        <taxon>Euteleostomi</taxon>
        <taxon>Actinopterygii</taxon>
        <taxon>Neopterygii</taxon>
        <taxon>Teleostei</taxon>
        <taxon>Albuliformes</taxon>
        <taxon>Albulidae</taxon>
        <taxon>Albula</taxon>
    </lineage>
</organism>
<dbReference type="GO" id="GO:0005739">
    <property type="term" value="C:mitochondrion"/>
    <property type="evidence" value="ECO:0007669"/>
    <property type="project" value="TreeGrafter"/>
</dbReference>
<dbReference type="AlphaFoldDB" id="A0A8T2PN47"/>
<evidence type="ECO:0000259" key="12">
    <source>
        <dbReference type="Pfam" id="PF00561"/>
    </source>
</evidence>
<dbReference type="InterPro" id="IPR000073">
    <property type="entry name" value="AB_hydrolase_1"/>
</dbReference>
<comment type="similarity">
    <text evidence="1">Belongs to the AB hydrolase superfamily.</text>
</comment>
<protein>
    <recommendedName>
        <fullName evidence="7">sn-1-specific diacylglycerol lipase ABHD11</fullName>
        <ecNumber evidence="3">3.1.1.116</ecNumber>
    </recommendedName>
    <alternativeName>
        <fullName evidence="4">Alpha/beta hydrolase domain-containing protein 11</fullName>
    </alternativeName>
</protein>